<dbReference type="PROSITE" id="PS50082">
    <property type="entry name" value="WD_REPEATS_2"/>
    <property type="match status" value="1"/>
</dbReference>
<keyword evidence="1 3" id="KW-0853">WD repeat</keyword>
<dbReference type="RefSeq" id="WP_200239223.1">
    <property type="nucleotide sequence ID" value="NZ_NRRV01000038.1"/>
</dbReference>
<proteinExistence type="predicted"/>
<dbReference type="Proteomes" id="UP000748752">
    <property type="component" value="Unassembled WGS sequence"/>
</dbReference>
<dbReference type="Pfam" id="PF00400">
    <property type="entry name" value="WD40"/>
    <property type="match status" value="5"/>
</dbReference>
<evidence type="ECO:0000313" key="4">
    <source>
        <dbReference type="EMBL" id="MBK1632044.1"/>
    </source>
</evidence>
<evidence type="ECO:0000256" key="1">
    <source>
        <dbReference type="ARBA" id="ARBA00022574"/>
    </source>
</evidence>
<name>A0ABS1CJD9_9GAMM</name>
<evidence type="ECO:0000313" key="5">
    <source>
        <dbReference type="Proteomes" id="UP000748752"/>
    </source>
</evidence>
<gene>
    <name evidence="4" type="ORF">CKO31_15115</name>
</gene>
<organism evidence="4 5">
    <name type="scientific">Thiohalocapsa halophila</name>
    <dbReference type="NCBI Taxonomy" id="69359"/>
    <lineage>
        <taxon>Bacteria</taxon>
        <taxon>Pseudomonadati</taxon>
        <taxon>Pseudomonadota</taxon>
        <taxon>Gammaproteobacteria</taxon>
        <taxon>Chromatiales</taxon>
        <taxon>Chromatiaceae</taxon>
        <taxon>Thiohalocapsa</taxon>
    </lineage>
</organism>
<evidence type="ECO:0008006" key="6">
    <source>
        <dbReference type="Google" id="ProtNLM"/>
    </source>
</evidence>
<feature type="repeat" description="WD" evidence="3">
    <location>
        <begin position="281"/>
        <end position="313"/>
    </location>
</feature>
<evidence type="ECO:0000256" key="3">
    <source>
        <dbReference type="PROSITE-ProRule" id="PRU00221"/>
    </source>
</evidence>
<dbReference type="InterPro" id="IPR019775">
    <property type="entry name" value="WD40_repeat_CS"/>
</dbReference>
<reference evidence="4 5" key="1">
    <citation type="journal article" date="2020" name="Microorganisms">
        <title>Osmotic Adaptation and Compatible Solute Biosynthesis of Phototrophic Bacteria as Revealed from Genome Analyses.</title>
        <authorList>
            <person name="Imhoff J.F."/>
            <person name="Rahn T."/>
            <person name="Kunzel S."/>
            <person name="Keller A."/>
            <person name="Neulinger S.C."/>
        </authorList>
    </citation>
    <scope>NUCLEOTIDE SEQUENCE [LARGE SCALE GENOMIC DNA]</scope>
    <source>
        <strain evidence="4 5">DSM 6210</strain>
    </source>
</reference>
<dbReference type="PANTHER" id="PTHR19848:SF8">
    <property type="entry name" value="F-BOX AND WD REPEAT DOMAIN CONTAINING 7"/>
    <property type="match status" value="1"/>
</dbReference>
<dbReference type="InterPro" id="IPR001680">
    <property type="entry name" value="WD40_rpt"/>
</dbReference>
<dbReference type="EMBL" id="NRRV01000038">
    <property type="protein sequence ID" value="MBK1632044.1"/>
    <property type="molecule type" value="Genomic_DNA"/>
</dbReference>
<dbReference type="PANTHER" id="PTHR19848">
    <property type="entry name" value="WD40 REPEAT PROTEIN"/>
    <property type="match status" value="1"/>
</dbReference>
<dbReference type="SUPFAM" id="SSF117289">
    <property type="entry name" value="Nucleoporin domain"/>
    <property type="match status" value="1"/>
</dbReference>
<dbReference type="SUPFAM" id="SSF50998">
    <property type="entry name" value="Quinoprotein alcohol dehydrogenase-like"/>
    <property type="match status" value="1"/>
</dbReference>
<dbReference type="PROSITE" id="PS00678">
    <property type="entry name" value="WD_REPEATS_1"/>
    <property type="match status" value="1"/>
</dbReference>
<keyword evidence="5" id="KW-1185">Reference proteome</keyword>
<sequence length="372" mass="39381">MQERWRHQLPEAVTALRWRPAGTDRHSGADEELLAAGADGWIRTHAGADGAERLAWQAHDGGVTNLCLRPRPKQPANDLPAVLASAGEDGRVALWDTRGGLVATLAEESSWVEHLTWTGDGRLLAAAAGRSIHLWRGEESLGVWYDANRSVLALAWAPDGKRLATAANKGLHLWQVGGDAPVQLLQFPGAPVVLGWRPDGKALAVGTQDGFLQVWRQASRSQGSKGTGRKGGSSQLTMRGYPAKVSCLDWHPTRSRVATAGGQDLVLWDIPAAGEGKPTPLRLHHTAVTALAYAPDGALLASADRDGRVCIWSDTGAPLQSLSLDAEVACAVWNAEASAIAFGCTDGSIMVLDIEPGAGSGQHSQSKRSQPS</sequence>
<accession>A0ABS1CJD9</accession>
<keyword evidence="2" id="KW-0677">Repeat</keyword>
<dbReference type="InterPro" id="IPR011047">
    <property type="entry name" value="Quinoprotein_ADH-like_sf"/>
</dbReference>
<protein>
    <recommendedName>
        <fullName evidence="6">WD40 repeat domain-containing protein</fullName>
    </recommendedName>
</protein>
<dbReference type="SMART" id="SM00320">
    <property type="entry name" value="WD40"/>
    <property type="match status" value="8"/>
</dbReference>
<comment type="caution">
    <text evidence="4">The sequence shown here is derived from an EMBL/GenBank/DDBJ whole genome shotgun (WGS) entry which is preliminary data.</text>
</comment>
<dbReference type="Gene3D" id="2.130.10.10">
    <property type="entry name" value="YVTN repeat-like/Quinoprotein amine dehydrogenase"/>
    <property type="match status" value="2"/>
</dbReference>
<dbReference type="InterPro" id="IPR015943">
    <property type="entry name" value="WD40/YVTN_repeat-like_dom_sf"/>
</dbReference>
<dbReference type="PROSITE" id="PS50294">
    <property type="entry name" value="WD_REPEATS_REGION"/>
    <property type="match status" value="1"/>
</dbReference>
<evidence type="ECO:0000256" key="2">
    <source>
        <dbReference type="ARBA" id="ARBA00022737"/>
    </source>
</evidence>